<accession>A0A1B4Y274</accession>
<dbReference type="PROSITE" id="PS51707">
    <property type="entry name" value="CYTH"/>
    <property type="match status" value="1"/>
</dbReference>
<evidence type="ECO:0000313" key="4">
    <source>
        <dbReference type="Proteomes" id="UP000218067"/>
    </source>
</evidence>
<evidence type="ECO:0000259" key="1">
    <source>
        <dbReference type="PROSITE" id="PS51707"/>
    </source>
</evidence>
<dbReference type="RefSeq" id="WP_096370500.1">
    <property type="nucleotide sequence ID" value="NZ_AP017624.1"/>
</dbReference>
<reference evidence="3 4" key="1">
    <citation type="submission" date="2016-08" db="EMBL/GenBank/DDBJ databases">
        <title>Complete genome sequence of Mycobacterium shinshuense, a subspecies of M. ulcerans.</title>
        <authorList>
            <person name="Yoshida M."/>
            <person name="Ogura Y."/>
            <person name="Hayashi T."/>
            <person name="Hoshino Y."/>
        </authorList>
    </citation>
    <scope>NUCLEOTIDE SEQUENCE [LARGE SCALE GENOMIC DNA]</scope>
    <source>
        <strain evidence="4">ATCC 33728</strain>
    </source>
</reference>
<dbReference type="InterPro" id="IPR007899">
    <property type="entry name" value="CHAD_dom"/>
</dbReference>
<dbReference type="SMART" id="SM01118">
    <property type="entry name" value="CYTH"/>
    <property type="match status" value="1"/>
</dbReference>
<evidence type="ECO:0000259" key="2">
    <source>
        <dbReference type="PROSITE" id="PS51708"/>
    </source>
</evidence>
<dbReference type="Pfam" id="PF05235">
    <property type="entry name" value="CHAD"/>
    <property type="match status" value="1"/>
</dbReference>
<dbReference type="PANTHER" id="PTHR39339">
    <property type="entry name" value="SLR1444 PROTEIN"/>
    <property type="match status" value="1"/>
</dbReference>
<dbReference type="SMART" id="SM00880">
    <property type="entry name" value="CHAD"/>
    <property type="match status" value="1"/>
</dbReference>
<feature type="domain" description="CHAD" evidence="2">
    <location>
        <begin position="230"/>
        <end position="523"/>
    </location>
</feature>
<evidence type="ECO:0000313" key="3">
    <source>
        <dbReference type="EMBL" id="BAV41162.1"/>
    </source>
</evidence>
<dbReference type="AlphaFoldDB" id="A0A1B4Y274"/>
<dbReference type="PROSITE" id="PS51708">
    <property type="entry name" value="CHAD"/>
    <property type="match status" value="1"/>
</dbReference>
<gene>
    <name evidence="3" type="ORF">SHTP_1964</name>
</gene>
<dbReference type="InterPro" id="IPR033469">
    <property type="entry name" value="CYTH-like_dom_sf"/>
</dbReference>
<dbReference type="SUPFAM" id="SSF55154">
    <property type="entry name" value="CYTH-like phosphatases"/>
    <property type="match status" value="1"/>
</dbReference>
<dbReference type="PANTHER" id="PTHR39339:SF1">
    <property type="entry name" value="CHAD DOMAIN-CONTAINING PROTEIN"/>
    <property type="match status" value="1"/>
</dbReference>
<proteinExistence type="predicted"/>
<dbReference type="InterPro" id="IPR023577">
    <property type="entry name" value="CYTH_domain"/>
</dbReference>
<dbReference type="CDD" id="cd07374">
    <property type="entry name" value="CYTH-like_Pase"/>
    <property type="match status" value="1"/>
</dbReference>
<dbReference type="EMBL" id="AP017624">
    <property type="protein sequence ID" value="BAV41162.1"/>
    <property type="molecule type" value="Genomic_DNA"/>
</dbReference>
<dbReference type="InterPro" id="IPR038186">
    <property type="entry name" value="CHAD_dom_sf"/>
</dbReference>
<protein>
    <recommendedName>
        <fullName evidence="5">Adenylate cyclase</fullName>
    </recommendedName>
</protein>
<organism evidence="3 4">
    <name type="scientific">Mycobacterium ulcerans subsp. shinshuense</name>
    <dbReference type="NCBI Taxonomy" id="1124626"/>
    <lineage>
        <taxon>Bacteria</taxon>
        <taxon>Bacillati</taxon>
        <taxon>Actinomycetota</taxon>
        <taxon>Actinomycetes</taxon>
        <taxon>Mycobacteriales</taxon>
        <taxon>Mycobacteriaceae</taxon>
        <taxon>Mycobacterium</taxon>
        <taxon>Mycobacterium ulcerans group</taxon>
    </lineage>
</organism>
<sequence length="530" mass="57768">MPVKAPKTARHLEVECKFDVVESTVSPSFEGIAAVARVERKPVQALDAVYFDTADQDLASNRITLRRRTGGSDAGWHLKLPAGGDARTELHAPITEPDTSGSLGAPTQHRVPAELLDVVLAIVRDRPLQPVARISTQRASQFLYGVDGAPLAEFCDDHVTAWSAGAGPDAEPAQQQWREWELELSDPSQSASRELLDRLSNRLLDTGAAPAGHGSKLARVLGSTSPWAGRPEPADPVRRAVARYVAELLVWDRAVRTDVDDSVHQMRVTTRKIRSLLADSQDSFGLADKAWVLDELRELAAVLGVARDAEVLGQRYQHALERLDPTLVRGPVYERLVDGARHRYHAGLRRSLVAMRPKRYFRLLDALDAIAAAYPADTAAAGAEPAPPPSIEAAYRRVRKAAKLAKAAAKEPSSPAESAAVDAGAHLGPNEALHRIRNRAKRLRYTAAATGAVQVSSQAKAIQTLLGDHQDSVVSREHLLHETDAAHAAGQDTFTYGLLYQRESDLAEGCRQRLDAALHRLDKSVRKTRR</sequence>
<dbReference type="Proteomes" id="UP000218067">
    <property type="component" value="Chromosome"/>
</dbReference>
<name>A0A1B4Y274_MYCUL</name>
<feature type="domain" description="CYTH" evidence="1">
    <location>
        <begin position="11"/>
        <end position="224"/>
    </location>
</feature>
<dbReference type="Pfam" id="PF01928">
    <property type="entry name" value="CYTH"/>
    <property type="match status" value="1"/>
</dbReference>
<dbReference type="GeneID" id="93436584"/>
<dbReference type="Gene3D" id="1.40.20.10">
    <property type="entry name" value="CHAD domain"/>
    <property type="match status" value="1"/>
</dbReference>
<dbReference type="Gene3D" id="2.40.320.10">
    <property type="entry name" value="Hypothetical Protein Pfu-838710-001"/>
    <property type="match status" value="1"/>
</dbReference>
<evidence type="ECO:0008006" key="5">
    <source>
        <dbReference type="Google" id="ProtNLM"/>
    </source>
</evidence>